<comment type="caution">
    <text evidence="1">The sequence shown here is derived from an EMBL/GenBank/DDBJ whole genome shotgun (WGS) entry which is preliminary data.</text>
</comment>
<reference evidence="2 3" key="2">
    <citation type="submission" date="2024-07" db="EMBL/GenBank/DDBJ databases">
        <authorList>
            <person name="Akdeniz Z."/>
        </authorList>
    </citation>
    <scope>NUCLEOTIDE SEQUENCE [LARGE SCALE GENOMIC DNA]</scope>
</reference>
<evidence type="ECO:0000313" key="3">
    <source>
        <dbReference type="Proteomes" id="UP001642409"/>
    </source>
</evidence>
<evidence type="ECO:0000313" key="2">
    <source>
        <dbReference type="EMBL" id="CAL6043467.1"/>
    </source>
</evidence>
<evidence type="ECO:0000313" key="1">
    <source>
        <dbReference type="EMBL" id="CAI9955994.1"/>
    </source>
</evidence>
<organism evidence="1">
    <name type="scientific">Hexamita inflata</name>
    <dbReference type="NCBI Taxonomy" id="28002"/>
    <lineage>
        <taxon>Eukaryota</taxon>
        <taxon>Metamonada</taxon>
        <taxon>Diplomonadida</taxon>
        <taxon>Hexamitidae</taxon>
        <taxon>Hexamitinae</taxon>
        <taxon>Hexamita</taxon>
    </lineage>
</organism>
<protein>
    <submittedName>
        <fullName evidence="2">Hypothetical_protein</fullName>
    </submittedName>
</protein>
<dbReference type="EMBL" id="CATOUU010000869">
    <property type="protein sequence ID" value="CAI9955994.1"/>
    <property type="molecule type" value="Genomic_DNA"/>
</dbReference>
<dbReference type="EMBL" id="CAXDID020000157">
    <property type="protein sequence ID" value="CAL6043467.1"/>
    <property type="molecule type" value="Genomic_DNA"/>
</dbReference>
<gene>
    <name evidence="2" type="ORF">HINF_LOCUS40087</name>
    <name evidence="1" type="ORF">HINF_LOCUS43639</name>
</gene>
<name>A0AA86QBA0_9EUKA</name>
<reference evidence="1" key="1">
    <citation type="submission" date="2023-06" db="EMBL/GenBank/DDBJ databases">
        <authorList>
            <person name="Kurt Z."/>
        </authorList>
    </citation>
    <scope>NUCLEOTIDE SEQUENCE</scope>
</reference>
<dbReference type="AlphaFoldDB" id="A0AA86QBA0"/>
<proteinExistence type="predicted"/>
<dbReference type="Proteomes" id="UP001642409">
    <property type="component" value="Unassembled WGS sequence"/>
</dbReference>
<accession>A0AA86QBA0</accession>
<keyword evidence="3" id="KW-1185">Reference proteome</keyword>
<sequence length="312" mass="36924">MQKCKSLIKIKYNQYQITSFYVHNQFLLNQKIKTSKSFVTIQTTLALCKLMVVEKLLKIPHTEFSQPVICYEKIFLNIFDFIFTIQDFQLKYFTQLPQYAYYVIQGAKFDNCGGQMFSMNNKLYCHNKSSKLFEIKRNGKLKCVNRKHYNLSYYQFRNTVFAIGERKIYLVKSDFQLQSIFDLGNGRIQFVLPGALILYSSLHKNSYVVLNMVNKEISILPCQNDQVPNINMLKTIIEDYNQFDNHFQFKFRLNACQHFLNYKIEQKTTALTQIDNLLSIQFDFMNKLILQFINLNKKIVSSYQNAFYGSDQ</sequence>